<protein>
    <submittedName>
        <fullName evidence="2">Uncharacterized protein</fullName>
    </submittedName>
</protein>
<dbReference type="EMBL" id="CP010519">
    <property type="protein sequence ID" value="AJE84523.1"/>
    <property type="molecule type" value="Genomic_DNA"/>
</dbReference>
<evidence type="ECO:0000256" key="1">
    <source>
        <dbReference type="SAM" id="MobiDB-lite"/>
    </source>
</evidence>
<sequence length="55" mass="5671">MPDANLPRANSPVESQGAELPPATTRLNWGERGAWPAATGGAGLEAAEEFPPSRA</sequence>
<dbReference type="AlphaFoldDB" id="A0A0B5EP39"/>
<feature type="region of interest" description="Disordered" evidence="1">
    <location>
        <begin position="1"/>
        <end position="55"/>
    </location>
</feature>
<dbReference type="Proteomes" id="UP000031523">
    <property type="component" value="Chromosome"/>
</dbReference>
<name>A0A0B5EP39_STRA4</name>
<gene>
    <name evidence="2" type="ORF">SLNWT_4147</name>
</gene>
<accession>A0A0B5EP39</accession>
<proteinExistence type="predicted"/>
<dbReference type="KEGG" id="sals:SLNWT_4147"/>
<evidence type="ECO:0000313" key="2">
    <source>
        <dbReference type="EMBL" id="AJE84523.1"/>
    </source>
</evidence>
<reference evidence="2 3" key="1">
    <citation type="submission" date="2015-01" db="EMBL/GenBank/DDBJ databases">
        <title>Enhanced salinomycin production by adjusting the supply of polyketide extender units in Streptomyce albus DSM 41398.</title>
        <authorList>
            <person name="Lu C."/>
        </authorList>
    </citation>
    <scope>NUCLEOTIDE SEQUENCE [LARGE SCALE GENOMIC DNA]</scope>
    <source>
        <strain evidence="3">ATCC 21838 / DSM 41398 / FERM P-419 / JCM 4703 / NBRC 107858</strain>
    </source>
</reference>
<organism evidence="2 3">
    <name type="scientific">Streptomyces albus (strain ATCC 21838 / DSM 41398 / FERM P-419 / JCM 4703 / NBRC 107858)</name>
    <dbReference type="NCBI Taxonomy" id="1081613"/>
    <lineage>
        <taxon>Bacteria</taxon>
        <taxon>Bacillati</taxon>
        <taxon>Actinomycetota</taxon>
        <taxon>Actinomycetes</taxon>
        <taxon>Kitasatosporales</taxon>
        <taxon>Streptomycetaceae</taxon>
        <taxon>Streptomyces</taxon>
    </lineage>
</organism>
<keyword evidence="3" id="KW-1185">Reference proteome</keyword>
<evidence type="ECO:0000313" key="3">
    <source>
        <dbReference type="Proteomes" id="UP000031523"/>
    </source>
</evidence>